<gene>
    <name evidence="2" type="ORF">VMCG_06549</name>
</gene>
<accession>A0A423WBI6</accession>
<feature type="region of interest" description="Disordered" evidence="1">
    <location>
        <begin position="44"/>
        <end position="72"/>
    </location>
</feature>
<name>A0A423WBI6_9PEZI</name>
<proteinExistence type="predicted"/>
<reference evidence="2 3" key="1">
    <citation type="submission" date="2015-09" db="EMBL/GenBank/DDBJ databases">
        <title>Host preference determinants of Valsa canker pathogens revealed by comparative genomics.</title>
        <authorList>
            <person name="Yin Z."/>
            <person name="Huang L."/>
        </authorList>
    </citation>
    <scope>NUCLEOTIDE SEQUENCE [LARGE SCALE GENOMIC DNA]</scope>
    <source>
        <strain evidence="2 3">03-1</strain>
    </source>
</reference>
<evidence type="ECO:0000256" key="1">
    <source>
        <dbReference type="SAM" id="MobiDB-lite"/>
    </source>
</evidence>
<protein>
    <submittedName>
        <fullName evidence="2">Uncharacterized protein</fullName>
    </submittedName>
</protein>
<sequence>MSMQKYAESHVANLMRRPSSALRLCGFSTPLSITLPPKVAQLNPTSPGMWSGSFDVTGTDVGDTDPNVEPML</sequence>
<comment type="caution">
    <text evidence="2">The sequence shown here is derived from an EMBL/GenBank/DDBJ whole genome shotgun (WGS) entry which is preliminary data.</text>
</comment>
<organism evidence="2 3">
    <name type="scientific">Cytospora schulzeri</name>
    <dbReference type="NCBI Taxonomy" id="448051"/>
    <lineage>
        <taxon>Eukaryota</taxon>
        <taxon>Fungi</taxon>
        <taxon>Dikarya</taxon>
        <taxon>Ascomycota</taxon>
        <taxon>Pezizomycotina</taxon>
        <taxon>Sordariomycetes</taxon>
        <taxon>Sordariomycetidae</taxon>
        <taxon>Diaporthales</taxon>
        <taxon>Cytosporaceae</taxon>
        <taxon>Cytospora</taxon>
    </lineage>
</organism>
<dbReference type="AlphaFoldDB" id="A0A423WBI6"/>
<evidence type="ECO:0000313" key="3">
    <source>
        <dbReference type="Proteomes" id="UP000283895"/>
    </source>
</evidence>
<dbReference type="Proteomes" id="UP000283895">
    <property type="component" value="Unassembled WGS sequence"/>
</dbReference>
<dbReference type="EMBL" id="LKEA01000020">
    <property type="protein sequence ID" value="ROW00736.1"/>
    <property type="molecule type" value="Genomic_DNA"/>
</dbReference>
<feature type="compositionally biased region" description="Low complexity" evidence="1">
    <location>
        <begin position="55"/>
        <end position="65"/>
    </location>
</feature>
<keyword evidence="3" id="KW-1185">Reference proteome</keyword>
<evidence type="ECO:0000313" key="2">
    <source>
        <dbReference type="EMBL" id="ROW00736.1"/>
    </source>
</evidence>